<dbReference type="EMBL" id="SADV01000004">
    <property type="protein sequence ID" value="TQR36136.1"/>
    <property type="molecule type" value="Genomic_DNA"/>
</dbReference>
<evidence type="ECO:0000256" key="3">
    <source>
        <dbReference type="ARBA" id="ARBA00022475"/>
    </source>
</evidence>
<comment type="similarity">
    <text evidence="7">Belongs to the binding-protein-dependent transport system permease family.</text>
</comment>
<evidence type="ECO:0000256" key="4">
    <source>
        <dbReference type="ARBA" id="ARBA00022692"/>
    </source>
</evidence>
<dbReference type="Proteomes" id="UP000317944">
    <property type="component" value="Unassembled WGS sequence"/>
</dbReference>
<gene>
    <name evidence="9" type="ORF">C7Y47_07525</name>
</gene>
<dbReference type="InterPro" id="IPR035906">
    <property type="entry name" value="MetI-like_sf"/>
</dbReference>
<dbReference type="PANTHER" id="PTHR30151">
    <property type="entry name" value="ALKANE SULFONATE ABC TRANSPORTER-RELATED, MEMBRANE SUBUNIT"/>
    <property type="match status" value="1"/>
</dbReference>
<keyword evidence="3" id="KW-1003">Cell membrane</keyword>
<proteinExistence type="inferred from homology"/>
<dbReference type="InterPro" id="IPR000515">
    <property type="entry name" value="MetI-like"/>
</dbReference>
<dbReference type="GO" id="GO:0005886">
    <property type="term" value="C:plasma membrane"/>
    <property type="evidence" value="ECO:0007669"/>
    <property type="project" value="UniProtKB-SubCell"/>
</dbReference>
<keyword evidence="5 7" id="KW-1133">Transmembrane helix</keyword>
<sequence>MRQAFKQGRTIIFIAFLLFIWELIVRFADVPHWLLPAPSAILKEGFQSYKTFVPHALATVQLALLGLTIGILCGLTVAVLLHRFTFVRELFYPILIMSQNVPVLVLAPLLIIWFGFGLMPKLIIICLVCFFPIVISAMDGFRQTSLELKHYFEMIGATKSQTFWKLEWPYAYPSIFSGIKIAATYSVMGAVIAEWLGAKMGIGVYMTLAQSSFRTDRVFVAIFAIIFLSLLLFSAIRFLEKLVVKGRGNYAKRSKH</sequence>
<feature type="transmembrane region" description="Helical" evidence="7">
    <location>
        <begin position="12"/>
        <end position="35"/>
    </location>
</feature>
<comment type="caution">
    <text evidence="9">The sequence shown here is derived from an EMBL/GenBank/DDBJ whole genome shotgun (WGS) entry which is preliminary data.</text>
</comment>
<protein>
    <submittedName>
        <fullName evidence="9">ABC transporter permease</fullName>
    </submittedName>
</protein>
<dbReference type="OrthoDB" id="9804353at2"/>
<evidence type="ECO:0000256" key="5">
    <source>
        <dbReference type="ARBA" id="ARBA00022989"/>
    </source>
</evidence>
<dbReference type="GO" id="GO:0055085">
    <property type="term" value="P:transmembrane transport"/>
    <property type="evidence" value="ECO:0007669"/>
    <property type="project" value="InterPro"/>
</dbReference>
<feature type="transmembrane region" description="Helical" evidence="7">
    <location>
        <begin position="55"/>
        <end position="81"/>
    </location>
</feature>
<accession>A0A544UQL8</accession>
<name>A0A544UQL8_LYSSH</name>
<dbReference type="Gene3D" id="1.10.3720.10">
    <property type="entry name" value="MetI-like"/>
    <property type="match status" value="1"/>
</dbReference>
<feature type="domain" description="ABC transmembrane type-1" evidence="8">
    <location>
        <begin position="56"/>
        <end position="237"/>
    </location>
</feature>
<feature type="transmembrane region" description="Helical" evidence="7">
    <location>
        <begin position="175"/>
        <end position="198"/>
    </location>
</feature>
<evidence type="ECO:0000256" key="7">
    <source>
        <dbReference type="RuleBase" id="RU363032"/>
    </source>
</evidence>
<feature type="transmembrane region" description="Helical" evidence="7">
    <location>
        <begin position="122"/>
        <end position="141"/>
    </location>
</feature>
<reference evidence="9 10" key="1">
    <citation type="submission" date="2018-03" db="EMBL/GenBank/DDBJ databases">
        <title>Aerobic endospore-forming bacteria genome sequencing and assembly.</title>
        <authorList>
            <person name="Cavalcante D.A."/>
            <person name="Driks A."/>
            <person name="Putonti C."/>
            <person name="De-Souza M.T."/>
        </authorList>
    </citation>
    <scope>NUCLEOTIDE SEQUENCE [LARGE SCALE GENOMIC DNA]</scope>
    <source>
        <strain evidence="9 10">SDF0037</strain>
    </source>
</reference>
<keyword evidence="2 7" id="KW-0813">Transport</keyword>
<evidence type="ECO:0000256" key="2">
    <source>
        <dbReference type="ARBA" id="ARBA00022448"/>
    </source>
</evidence>
<evidence type="ECO:0000313" key="10">
    <source>
        <dbReference type="Proteomes" id="UP000317944"/>
    </source>
</evidence>
<organism evidence="9 10">
    <name type="scientific">Lysinibacillus sphaericus</name>
    <name type="common">Bacillus sphaericus</name>
    <dbReference type="NCBI Taxonomy" id="1421"/>
    <lineage>
        <taxon>Bacteria</taxon>
        <taxon>Bacillati</taxon>
        <taxon>Bacillota</taxon>
        <taxon>Bacilli</taxon>
        <taxon>Bacillales</taxon>
        <taxon>Bacillaceae</taxon>
        <taxon>Lysinibacillus</taxon>
    </lineage>
</organism>
<dbReference type="RefSeq" id="WP_142508222.1">
    <property type="nucleotide sequence ID" value="NZ_SADV01000004.1"/>
</dbReference>
<evidence type="ECO:0000256" key="6">
    <source>
        <dbReference type="ARBA" id="ARBA00023136"/>
    </source>
</evidence>
<evidence type="ECO:0000313" key="9">
    <source>
        <dbReference type="EMBL" id="TQR36136.1"/>
    </source>
</evidence>
<dbReference type="Pfam" id="PF00528">
    <property type="entry name" value="BPD_transp_1"/>
    <property type="match status" value="1"/>
</dbReference>
<dbReference type="AlphaFoldDB" id="A0A544UQL8"/>
<feature type="transmembrane region" description="Helical" evidence="7">
    <location>
        <begin position="218"/>
        <end position="239"/>
    </location>
</feature>
<dbReference type="SUPFAM" id="SSF161098">
    <property type="entry name" value="MetI-like"/>
    <property type="match status" value="1"/>
</dbReference>
<comment type="subcellular location">
    <subcellularLocation>
        <location evidence="1 7">Cell membrane</location>
        <topology evidence="1 7">Multi-pass membrane protein</topology>
    </subcellularLocation>
</comment>
<dbReference type="PROSITE" id="PS50928">
    <property type="entry name" value="ABC_TM1"/>
    <property type="match status" value="1"/>
</dbReference>
<dbReference type="CDD" id="cd06261">
    <property type="entry name" value="TM_PBP2"/>
    <property type="match status" value="1"/>
</dbReference>
<keyword evidence="6 7" id="KW-0472">Membrane</keyword>
<keyword evidence="4 7" id="KW-0812">Transmembrane</keyword>
<evidence type="ECO:0000256" key="1">
    <source>
        <dbReference type="ARBA" id="ARBA00004651"/>
    </source>
</evidence>
<evidence type="ECO:0000259" key="8">
    <source>
        <dbReference type="PROSITE" id="PS50928"/>
    </source>
</evidence>
<dbReference type="PANTHER" id="PTHR30151:SF20">
    <property type="entry name" value="ABC TRANSPORTER PERMEASE PROTEIN HI_0355-RELATED"/>
    <property type="match status" value="1"/>
</dbReference>
<feature type="transmembrane region" description="Helical" evidence="7">
    <location>
        <begin position="90"/>
        <end position="116"/>
    </location>
</feature>